<keyword evidence="7" id="KW-0238">DNA-binding</keyword>
<sequence length="1125" mass="132958">MEKQIRRFVDVDDKRKNKSVLPPPITRPNINTNDIFNISTDLYSSKSQERKEYEERVGKYKNNKTFKRHMKDLMSKATNNISFDIAIEDDECKKLAFTETLRHCISDQNRRVVVKGYNIDGTYRYFTLSDRYRIEHTIGHIAGTLDLNEEYSDTDPIIDNIYAPVRYELLFLFKRRNQRQSSFTVNRQDSNNNLYEEEIEIDDDFRNAPDGGFFPYINLSTIDLSVFQIFHSVDKNNYKDNCFVYACIQSGVFSKDEIKHLRYLVRTRTLPNDKINQIAKQFRCHFVIRRIDESLPTKHQQQIKIDTRKKDWAKDYNRTVDLLLYKEHYMIYKRIPTTTYYLEHQTELDDKYNGIELSKRMLIRGMTKNTPKYADEGTLPMLIFRKMFELNLFKAINSCEMNILSTTEYNSHLDDYIDLVYNKELCCVEINNQRLEKKWTEIYYSDFETDVTVSPHKPYLNCTVRRKQDQICSIAFTGNNIAYQLLDYLVDRSLTYFHNLKYDSCFFVNEPGWSVSITERTGTVLQVVMTKYNTKYILDKNGKRKRISYTEKVLTFRNSYSIIPAPLRSFADMFKLNVHKEIMAYKLYTEHNIQRKHVSALEFQLQYYKENKENKSLHQIKDDWKQLIDNAKLANSFDDNNMSINLMKYAQFYCKKDCVVLMKGMEKFNKDLMEVFNQTHTHMLNVHNYISVSAIGYAFAMNYGCFDDCYLLSGKPQDFIQRCVSGGRTMTANNKKQYVEGRIQDFDAVSLYPSAMSIMDGVPKGIPKIIPSDVSLEQLLKYDTFFIEINITKIQCKSDYQYKFGQLFRYNDSGSKIFDNNPINNFYLDKRAFIDLREFYDFDYKFVRGYYFDDGFNKKINIFIEKLFKLRLRYKKDHNPLQSTIKLLLNSIYGKSILKAMTTETKCIPRKKMFGYIWKNYNYITEVIDNPSIDNVYIKKVKPICSHYNLPQFGASVLSWSKHLMNRVISTAEQHGINIYYQDTDSCHIMETDVPKLAEIYKKKYNKQLIGEQMTQFHNDFDSFDGAVGNIYSRKLIALGKKSYLDILVDEQGNEGYHIRLKGIPKQVIINKCKRLNITVEELYVRMYKGEEVTFNLLDGSNCFRKSKSFQQINLSAFNRTVKFA</sequence>
<dbReference type="InterPro" id="IPR043502">
    <property type="entry name" value="DNA/RNA_pol_sf"/>
</dbReference>
<keyword evidence="6" id="KW-0239">DNA-directed DNA polymerase</keyword>
<reference evidence="10 11" key="1">
    <citation type="submission" date="2024-04" db="EMBL/GenBank/DDBJ databases">
        <title>Tritrichomonas musculus Genome.</title>
        <authorList>
            <person name="Alves-Ferreira E."/>
            <person name="Grigg M."/>
            <person name="Lorenzi H."/>
            <person name="Galac M."/>
        </authorList>
    </citation>
    <scope>NUCLEOTIDE SEQUENCE [LARGE SCALE GENOMIC DNA]</scope>
    <source>
        <strain evidence="10 11">EAF2021</strain>
    </source>
</reference>
<dbReference type="PANTHER" id="PTHR48144">
    <property type="entry name" value="DNA-DIRECTED DNA POLYMERASE"/>
    <property type="match status" value="1"/>
</dbReference>
<dbReference type="PRINTS" id="PR00106">
    <property type="entry name" value="DNAPOLB"/>
</dbReference>
<dbReference type="InterPro" id="IPR036397">
    <property type="entry name" value="RNaseH_sf"/>
</dbReference>
<protein>
    <recommendedName>
        <fullName evidence="2">DNA-directed DNA polymerase</fullName>
        <ecNumber evidence="2">2.7.7.7</ecNumber>
    </recommendedName>
</protein>
<dbReference type="Gene3D" id="3.30.1770.10">
    <property type="entry name" value="TPR 1 domain of DNA polymerase"/>
    <property type="match status" value="1"/>
</dbReference>
<accession>A0ABR2GR25</accession>
<evidence type="ECO:0000259" key="9">
    <source>
        <dbReference type="Pfam" id="PF03175"/>
    </source>
</evidence>
<dbReference type="SUPFAM" id="SSF53098">
    <property type="entry name" value="Ribonuclease H-like"/>
    <property type="match status" value="1"/>
</dbReference>
<gene>
    <name evidence="10" type="ORF">M9Y10_039741</name>
</gene>
<evidence type="ECO:0000256" key="8">
    <source>
        <dbReference type="ARBA" id="ARBA00049244"/>
    </source>
</evidence>
<keyword evidence="5" id="KW-0235">DNA replication</keyword>
<evidence type="ECO:0000256" key="1">
    <source>
        <dbReference type="ARBA" id="ARBA00005755"/>
    </source>
</evidence>
<dbReference type="InterPro" id="IPR023211">
    <property type="entry name" value="DNA_pol_palm_dom_sf"/>
</dbReference>
<keyword evidence="3" id="KW-0808">Transferase</keyword>
<keyword evidence="11" id="KW-1185">Reference proteome</keyword>
<keyword evidence="4" id="KW-0548">Nucleotidyltransferase</keyword>
<dbReference type="InterPro" id="IPR004868">
    <property type="entry name" value="DNA-dir_DNA_pol_B_mt/vir"/>
</dbReference>
<comment type="caution">
    <text evidence="10">The sequence shown here is derived from an EMBL/GenBank/DDBJ whole genome shotgun (WGS) entry which is preliminary data.</text>
</comment>
<name>A0ABR2GR25_9EUKA</name>
<dbReference type="Gene3D" id="4.10.80.20">
    <property type="entry name" value="DNA polymerase, domain 5"/>
    <property type="match status" value="1"/>
</dbReference>
<evidence type="ECO:0000256" key="4">
    <source>
        <dbReference type="ARBA" id="ARBA00022695"/>
    </source>
</evidence>
<evidence type="ECO:0000256" key="7">
    <source>
        <dbReference type="ARBA" id="ARBA00023125"/>
    </source>
</evidence>
<evidence type="ECO:0000256" key="2">
    <source>
        <dbReference type="ARBA" id="ARBA00012417"/>
    </source>
</evidence>
<evidence type="ECO:0000256" key="5">
    <source>
        <dbReference type="ARBA" id="ARBA00022705"/>
    </source>
</evidence>
<proteinExistence type="inferred from homology"/>
<evidence type="ECO:0000313" key="10">
    <source>
        <dbReference type="EMBL" id="KAK8836398.1"/>
    </source>
</evidence>
<comment type="catalytic activity">
    <reaction evidence="8">
        <text>DNA(n) + a 2'-deoxyribonucleoside 5'-triphosphate = DNA(n+1) + diphosphate</text>
        <dbReference type="Rhea" id="RHEA:22508"/>
        <dbReference type="Rhea" id="RHEA-COMP:17339"/>
        <dbReference type="Rhea" id="RHEA-COMP:17340"/>
        <dbReference type="ChEBI" id="CHEBI:33019"/>
        <dbReference type="ChEBI" id="CHEBI:61560"/>
        <dbReference type="ChEBI" id="CHEBI:173112"/>
        <dbReference type="EC" id="2.7.7.7"/>
    </reaction>
</comment>
<dbReference type="EMBL" id="JAPFFF010000066">
    <property type="protein sequence ID" value="KAK8836398.1"/>
    <property type="molecule type" value="Genomic_DNA"/>
</dbReference>
<dbReference type="EC" id="2.7.7.7" evidence="2"/>
<dbReference type="SUPFAM" id="SSF56672">
    <property type="entry name" value="DNA/RNA polymerases"/>
    <property type="match status" value="1"/>
</dbReference>
<comment type="similarity">
    <text evidence="1">Belongs to the DNA polymerase type-B family.</text>
</comment>
<evidence type="ECO:0000313" key="11">
    <source>
        <dbReference type="Proteomes" id="UP001470230"/>
    </source>
</evidence>
<evidence type="ECO:0000256" key="3">
    <source>
        <dbReference type="ARBA" id="ARBA00022679"/>
    </source>
</evidence>
<evidence type="ECO:0000256" key="6">
    <source>
        <dbReference type="ARBA" id="ARBA00022932"/>
    </source>
</evidence>
<dbReference type="InterPro" id="IPR006172">
    <property type="entry name" value="DNA-dir_DNA_pol_B"/>
</dbReference>
<dbReference type="Proteomes" id="UP001470230">
    <property type="component" value="Unassembled WGS sequence"/>
</dbReference>
<dbReference type="Gene3D" id="3.30.420.10">
    <property type="entry name" value="Ribonuclease H-like superfamily/Ribonuclease H"/>
    <property type="match status" value="1"/>
</dbReference>
<dbReference type="InterPro" id="IPR012337">
    <property type="entry name" value="RNaseH-like_sf"/>
</dbReference>
<dbReference type="Gene3D" id="1.10.287.690">
    <property type="entry name" value="Helix hairpin bin"/>
    <property type="match status" value="1"/>
</dbReference>
<dbReference type="Pfam" id="PF03175">
    <property type="entry name" value="DNA_pol_B_2"/>
    <property type="match status" value="1"/>
</dbReference>
<dbReference type="PANTHER" id="PTHR48144:SF2">
    <property type="entry name" value="DNA-DIRECTED DNA POLYMERASE"/>
    <property type="match status" value="1"/>
</dbReference>
<dbReference type="Gene3D" id="3.90.1600.10">
    <property type="entry name" value="Palm domain of DNA polymerase"/>
    <property type="match status" value="1"/>
</dbReference>
<feature type="domain" description="DNA-directed DNA polymerase family B mitochondria/virus" evidence="9">
    <location>
        <begin position="495"/>
        <end position="972"/>
    </location>
</feature>
<organism evidence="10 11">
    <name type="scientific">Tritrichomonas musculus</name>
    <dbReference type="NCBI Taxonomy" id="1915356"/>
    <lineage>
        <taxon>Eukaryota</taxon>
        <taxon>Metamonada</taxon>
        <taxon>Parabasalia</taxon>
        <taxon>Tritrichomonadida</taxon>
        <taxon>Tritrichomonadidae</taxon>
        <taxon>Tritrichomonas</taxon>
    </lineage>
</organism>